<organism evidence="7 8">
    <name type="scientific">Microbispora hainanensis</name>
    <dbReference type="NCBI Taxonomy" id="568844"/>
    <lineage>
        <taxon>Bacteria</taxon>
        <taxon>Bacillati</taxon>
        <taxon>Actinomycetota</taxon>
        <taxon>Actinomycetes</taxon>
        <taxon>Streptosporangiales</taxon>
        <taxon>Streptosporangiaceae</taxon>
        <taxon>Microbispora</taxon>
    </lineage>
</organism>
<sequence>MVEIPQDLPIFERDAVRIVLRDTGDRILLFHTHEPTAPELGQWWELPGGGVDEGETYRETAARELREETGIIISPEQVGPPNWSRTASFRHRDRRHLQHEVVVEVRLDQAGDLIDETGRLDYEREDYFDFRWWPIPEVVASSKPFYPRSLPRLLTAFLAGEKLSEPFELWS</sequence>
<dbReference type="AlphaFoldDB" id="A0A544YRU7"/>
<evidence type="ECO:0000256" key="4">
    <source>
        <dbReference type="ARBA" id="ARBA00022842"/>
    </source>
</evidence>
<evidence type="ECO:0000313" key="8">
    <source>
        <dbReference type="Proteomes" id="UP000316541"/>
    </source>
</evidence>
<protein>
    <submittedName>
        <fullName evidence="7">NUDIX domain-containing protein</fullName>
    </submittedName>
</protein>
<dbReference type="InterPro" id="IPR000086">
    <property type="entry name" value="NUDIX_hydrolase_dom"/>
</dbReference>
<dbReference type="GO" id="GO:0016787">
    <property type="term" value="F:hydrolase activity"/>
    <property type="evidence" value="ECO:0007669"/>
    <property type="project" value="UniProtKB-KW"/>
</dbReference>
<reference evidence="7 8" key="1">
    <citation type="submission" date="2019-07" db="EMBL/GenBank/DDBJ databases">
        <title>Microbispora hainanensis DSM 45428.</title>
        <authorList>
            <person name="Thawai C."/>
        </authorList>
    </citation>
    <scope>NUCLEOTIDE SEQUENCE [LARGE SCALE GENOMIC DNA]</scope>
    <source>
        <strain evidence="7 8">DSM 45428</strain>
    </source>
</reference>
<dbReference type="PROSITE" id="PS00893">
    <property type="entry name" value="NUDIX_BOX"/>
    <property type="match status" value="1"/>
</dbReference>
<comment type="caution">
    <text evidence="7">The sequence shown here is derived from an EMBL/GenBank/DDBJ whole genome shotgun (WGS) entry which is preliminary data.</text>
</comment>
<dbReference type="Pfam" id="PF00293">
    <property type="entry name" value="NUDIX"/>
    <property type="match status" value="1"/>
</dbReference>
<dbReference type="EMBL" id="VIRM01000024">
    <property type="protein sequence ID" value="TQS19417.1"/>
    <property type="molecule type" value="Genomic_DNA"/>
</dbReference>
<dbReference type="PANTHER" id="PTHR43046">
    <property type="entry name" value="GDP-MANNOSE MANNOSYL HYDROLASE"/>
    <property type="match status" value="1"/>
</dbReference>
<dbReference type="InterPro" id="IPR020476">
    <property type="entry name" value="Nudix_hydrolase"/>
</dbReference>
<dbReference type="CDD" id="cd04685">
    <property type="entry name" value="NUDIX_Hydrolase"/>
    <property type="match status" value="1"/>
</dbReference>
<dbReference type="SUPFAM" id="SSF55811">
    <property type="entry name" value="Nudix"/>
    <property type="match status" value="1"/>
</dbReference>
<accession>A0A544YRU7</accession>
<gene>
    <name evidence="7" type="ORF">FLX08_20410</name>
</gene>
<dbReference type="Gene3D" id="3.90.79.10">
    <property type="entry name" value="Nucleoside Triphosphate Pyrophosphohydrolase"/>
    <property type="match status" value="1"/>
</dbReference>
<dbReference type="PROSITE" id="PS51462">
    <property type="entry name" value="NUDIX"/>
    <property type="match status" value="1"/>
</dbReference>
<comment type="similarity">
    <text evidence="2 5">Belongs to the Nudix hydrolase family.</text>
</comment>
<comment type="cofactor">
    <cofactor evidence="1">
        <name>Mg(2+)</name>
        <dbReference type="ChEBI" id="CHEBI:18420"/>
    </cofactor>
</comment>
<dbReference type="PRINTS" id="PR00502">
    <property type="entry name" value="NUDIXFAMILY"/>
</dbReference>
<evidence type="ECO:0000256" key="2">
    <source>
        <dbReference type="ARBA" id="ARBA00005582"/>
    </source>
</evidence>
<feature type="domain" description="Nudix hydrolase" evidence="6">
    <location>
        <begin position="11"/>
        <end position="155"/>
    </location>
</feature>
<proteinExistence type="inferred from homology"/>
<dbReference type="InterPro" id="IPR020084">
    <property type="entry name" value="NUDIX_hydrolase_CS"/>
</dbReference>
<evidence type="ECO:0000256" key="1">
    <source>
        <dbReference type="ARBA" id="ARBA00001946"/>
    </source>
</evidence>
<evidence type="ECO:0000256" key="5">
    <source>
        <dbReference type="RuleBase" id="RU003476"/>
    </source>
</evidence>
<keyword evidence="4" id="KW-0460">Magnesium</keyword>
<evidence type="ECO:0000259" key="6">
    <source>
        <dbReference type="PROSITE" id="PS51462"/>
    </source>
</evidence>
<dbReference type="RefSeq" id="WP_142620468.1">
    <property type="nucleotide sequence ID" value="NZ_VIRM01000024.1"/>
</dbReference>
<name>A0A544YRU7_9ACTN</name>
<dbReference type="PANTHER" id="PTHR43046:SF12">
    <property type="entry name" value="GDP-MANNOSE MANNOSYL HYDROLASE"/>
    <property type="match status" value="1"/>
</dbReference>
<evidence type="ECO:0000256" key="3">
    <source>
        <dbReference type="ARBA" id="ARBA00022801"/>
    </source>
</evidence>
<evidence type="ECO:0000313" key="7">
    <source>
        <dbReference type="EMBL" id="TQS19417.1"/>
    </source>
</evidence>
<dbReference type="InterPro" id="IPR015797">
    <property type="entry name" value="NUDIX_hydrolase-like_dom_sf"/>
</dbReference>
<keyword evidence="3 5" id="KW-0378">Hydrolase</keyword>
<dbReference type="Proteomes" id="UP000316541">
    <property type="component" value="Unassembled WGS sequence"/>
</dbReference>